<proteinExistence type="predicted"/>
<name>A0A0M6WGG8_9FIRM</name>
<evidence type="ECO:0000313" key="1">
    <source>
        <dbReference type="EMBL" id="CRL35544.1"/>
    </source>
</evidence>
<sequence length="904" mass="105889">MSLSIYTYSNPYEINNEPYWDSIRNCAHFCVSQTMVNGLSAVYDELDNGQLATVEELVEALYPRWFDTKTYIEQYTILTNTLDKVTPNIEADRWKKIKQSLRFNKSALLDSIRLMAEMGLLLKNIKIKKITEEQMYLVAAYNAILRGENAEIFALKKNFSESEIDNAVKIALVAKDKRRGKEVKAIESVDCNTVVIHGIHQFTPTILSMLEEVSKYKRVVLLFNYQQQYNEIYQTWLDVYSCFDLNIKSQFNNEFKPTTLLQPSYEGNMLADQIGRLANGTLIEKNKDINNVKVVEFDNITEFSAYVARIYEEAAKDFHADEHKNGSVLSYMKEQFYSANNSVNDILKVYFPEQFGERHFLAYPIGHFFVAVTNMWDSENGGIRIENMNDIAECLYSGVLYEKKVGSLITTFNQTRNYFSRATKLEGDSETDGVIDLLKKLKKQISKLNNGKIEYNEQLAKLSYFNVELDEIDELIEALEALNTITKIFYEDFENENNNFKHFYEKLKDFVETQILPTADAETEFQDILLRLLARLEEVEKIESTSTFDCLKDTMAYYLKQESQKGESANWIVRDFQQIDGDILKSSTQDPDTIYHFACVSDSDMNVKREDQFPWPLTIEFFERAYEPLDWKYQVYVKSRKEFKHFKRYALIYGLEFNRCKVKLSFIKNDDDKENELYYILKLLGVKTEKNIHDTTEVHERQNITFDLGKNTNNFVDLDGFRRRICGYRFALESLIENGTKYQDRFLQAKYLEIILANNVRRKLEGQIATEAIMNETLDDSAERLRRYFRFLNESEITDIKSNAKSAIIHQALQDGKIKQFPKVTDIDFEMMRKKEEFIYLHLENENQENVLLGKFNDLTTAEKKQFLPDNLKNASYDKEANIWCQWCAVREKCLENYKSLVEI</sequence>
<evidence type="ECO:0008006" key="3">
    <source>
        <dbReference type="Google" id="ProtNLM"/>
    </source>
</evidence>
<evidence type="ECO:0000313" key="2">
    <source>
        <dbReference type="Proteomes" id="UP000049828"/>
    </source>
</evidence>
<organism evidence="1 2">
    <name type="scientific">Roseburia inulinivorans</name>
    <dbReference type="NCBI Taxonomy" id="360807"/>
    <lineage>
        <taxon>Bacteria</taxon>
        <taxon>Bacillati</taxon>
        <taxon>Bacillota</taxon>
        <taxon>Clostridia</taxon>
        <taxon>Lachnospirales</taxon>
        <taxon>Lachnospiraceae</taxon>
        <taxon>Roseburia</taxon>
    </lineage>
</organism>
<dbReference type="EMBL" id="CVRS01000061">
    <property type="protein sequence ID" value="CRL35544.1"/>
    <property type="molecule type" value="Genomic_DNA"/>
</dbReference>
<accession>A0A0M6WGG8</accession>
<dbReference type="OrthoDB" id="1956884at2"/>
<dbReference type="RefSeq" id="WP_021922314.1">
    <property type="nucleotide sequence ID" value="NZ_CVRS01000061.1"/>
</dbReference>
<protein>
    <recommendedName>
        <fullName evidence="3">PD-(D/E)XK endonuclease-like domain-containing protein</fullName>
    </recommendedName>
</protein>
<gene>
    <name evidence="1" type="ORF">RIL183_17061</name>
</gene>
<keyword evidence="2" id="KW-1185">Reference proteome</keyword>
<dbReference type="AlphaFoldDB" id="A0A0M6WGG8"/>
<reference evidence="2" key="1">
    <citation type="submission" date="2015-05" db="EMBL/GenBank/DDBJ databases">
        <authorList>
            <consortium name="Pathogen Informatics"/>
        </authorList>
    </citation>
    <scope>NUCLEOTIDE SEQUENCE [LARGE SCALE GENOMIC DNA]</scope>
    <source>
        <strain evidence="2">L1-83</strain>
    </source>
</reference>
<dbReference type="Proteomes" id="UP000049828">
    <property type="component" value="Unassembled WGS sequence"/>
</dbReference>